<dbReference type="GO" id="GO:0003677">
    <property type="term" value="F:DNA binding"/>
    <property type="evidence" value="ECO:0007669"/>
    <property type="project" value="InterPro"/>
</dbReference>
<dbReference type="KEGG" id="pgs:CPT03_02930"/>
<reference evidence="2 3" key="1">
    <citation type="submission" date="2017-10" db="EMBL/GenBank/DDBJ databases">
        <title>Whole genome of Pedobacter ginsengisoli T01R-27 isolated from tomato rhizosphere.</title>
        <authorList>
            <person name="Weon H.-Y."/>
            <person name="Lee S.A."/>
            <person name="Sang M.K."/>
            <person name="Song J."/>
        </authorList>
    </citation>
    <scope>NUCLEOTIDE SEQUENCE [LARGE SCALE GENOMIC DNA]</scope>
    <source>
        <strain evidence="2 3">T01R-27</strain>
    </source>
</reference>
<dbReference type="GO" id="GO:0000150">
    <property type="term" value="F:DNA strand exchange activity"/>
    <property type="evidence" value="ECO:0007669"/>
    <property type="project" value="InterPro"/>
</dbReference>
<gene>
    <name evidence="2" type="ORF">CPT03_02930</name>
</gene>
<accession>A0A2D1U1K6</accession>
<keyword evidence="3" id="KW-1185">Reference proteome</keyword>
<dbReference type="EMBL" id="CP024091">
    <property type="protein sequence ID" value="ATP55487.1"/>
    <property type="molecule type" value="Genomic_DNA"/>
</dbReference>
<proteinExistence type="predicted"/>
<evidence type="ECO:0000313" key="3">
    <source>
        <dbReference type="Proteomes" id="UP000223749"/>
    </source>
</evidence>
<dbReference type="Proteomes" id="UP000223749">
    <property type="component" value="Chromosome"/>
</dbReference>
<dbReference type="OrthoDB" id="767165at2"/>
<dbReference type="SUPFAM" id="SSF53041">
    <property type="entry name" value="Resolvase-like"/>
    <property type="match status" value="1"/>
</dbReference>
<feature type="domain" description="Resolvase/invertase-type recombinase catalytic" evidence="1">
    <location>
        <begin position="3"/>
        <end position="101"/>
    </location>
</feature>
<dbReference type="InterPro" id="IPR006119">
    <property type="entry name" value="Resolv_N"/>
</dbReference>
<dbReference type="Gene3D" id="3.40.50.1390">
    <property type="entry name" value="Resolvase, N-terminal catalytic domain"/>
    <property type="match status" value="1"/>
</dbReference>
<dbReference type="AlphaFoldDB" id="A0A2D1U1K6"/>
<name>A0A2D1U1K6_9SPHI</name>
<dbReference type="Pfam" id="PF00239">
    <property type="entry name" value="Resolvase"/>
    <property type="match status" value="1"/>
</dbReference>
<sequence>MNAIGYIRVSPYLEPVIAQETAIKEFCRQKGLNLLIVFKDTGEYNEDMERESWLALEEYVKYNESNVDFLLFLLPAKITRFNKMIDQIQDHFKQRYGVMLVAVL</sequence>
<organism evidence="2 3">
    <name type="scientific">Pedobacter ginsengisoli</name>
    <dbReference type="NCBI Taxonomy" id="363852"/>
    <lineage>
        <taxon>Bacteria</taxon>
        <taxon>Pseudomonadati</taxon>
        <taxon>Bacteroidota</taxon>
        <taxon>Sphingobacteriia</taxon>
        <taxon>Sphingobacteriales</taxon>
        <taxon>Sphingobacteriaceae</taxon>
        <taxon>Pedobacter</taxon>
    </lineage>
</organism>
<dbReference type="RefSeq" id="WP_099437435.1">
    <property type="nucleotide sequence ID" value="NZ_CP024091.1"/>
</dbReference>
<evidence type="ECO:0000259" key="1">
    <source>
        <dbReference type="Pfam" id="PF00239"/>
    </source>
</evidence>
<protein>
    <recommendedName>
        <fullName evidence="1">Resolvase/invertase-type recombinase catalytic domain-containing protein</fullName>
    </recommendedName>
</protein>
<dbReference type="InterPro" id="IPR036162">
    <property type="entry name" value="Resolvase-like_N_sf"/>
</dbReference>
<evidence type="ECO:0000313" key="2">
    <source>
        <dbReference type="EMBL" id="ATP55487.1"/>
    </source>
</evidence>